<dbReference type="EMBL" id="CP053642">
    <property type="protein sequence ID" value="QKD80450.1"/>
    <property type="molecule type" value="Genomic_DNA"/>
</dbReference>
<dbReference type="PROSITE" id="PS01047">
    <property type="entry name" value="HMA_1"/>
    <property type="match status" value="1"/>
</dbReference>
<dbReference type="SUPFAM" id="SSF55008">
    <property type="entry name" value="HMA, heavy metal-associated domain"/>
    <property type="match status" value="1"/>
</dbReference>
<dbReference type="KEGG" id="amam:HPC72_09725"/>
<keyword evidence="1" id="KW-0479">Metal-binding</keyword>
<dbReference type="InterPro" id="IPR017969">
    <property type="entry name" value="Heavy-metal-associated_CS"/>
</dbReference>
<protein>
    <submittedName>
        <fullName evidence="3">Heavy-metal-associated domain-containing protein</fullName>
    </submittedName>
</protein>
<sequence>MADFTDDGIDRTTTLKVSGLTCGHCVAHVTEELEALTGVKDVSIVLNKGGQSVVTVVSDVVLEDAALAEAIDEAGDYTLDAVERDVRIS</sequence>
<dbReference type="PROSITE" id="PS50846">
    <property type="entry name" value="HMA_2"/>
    <property type="match status" value="1"/>
</dbReference>
<dbReference type="InterPro" id="IPR006121">
    <property type="entry name" value="HMA_dom"/>
</dbReference>
<gene>
    <name evidence="3" type="ORF">HPC72_09725</name>
</gene>
<dbReference type="InterPro" id="IPR036163">
    <property type="entry name" value="HMA_dom_sf"/>
</dbReference>
<dbReference type="CDD" id="cd00371">
    <property type="entry name" value="HMA"/>
    <property type="match status" value="1"/>
</dbReference>
<evidence type="ECO:0000256" key="1">
    <source>
        <dbReference type="ARBA" id="ARBA00022723"/>
    </source>
</evidence>
<organism evidence="3 4">
    <name type="scientific">Actinomyces marmotae</name>
    <dbReference type="NCBI Taxonomy" id="2737173"/>
    <lineage>
        <taxon>Bacteria</taxon>
        <taxon>Bacillati</taxon>
        <taxon>Actinomycetota</taxon>
        <taxon>Actinomycetes</taxon>
        <taxon>Actinomycetales</taxon>
        <taxon>Actinomycetaceae</taxon>
        <taxon>Actinomyces</taxon>
    </lineage>
</organism>
<evidence type="ECO:0000313" key="4">
    <source>
        <dbReference type="Proteomes" id="UP000504752"/>
    </source>
</evidence>
<dbReference type="Proteomes" id="UP000504752">
    <property type="component" value="Chromosome"/>
</dbReference>
<evidence type="ECO:0000313" key="3">
    <source>
        <dbReference type="EMBL" id="QKD80450.1"/>
    </source>
</evidence>
<feature type="domain" description="HMA" evidence="2">
    <location>
        <begin position="11"/>
        <end position="79"/>
    </location>
</feature>
<proteinExistence type="predicted"/>
<dbReference type="RefSeq" id="WP_159522376.1">
    <property type="nucleotide sequence ID" value="NZ_CP053642.1"/>
</dbReference>
<dbReference type="GO" id="GO:0046872">
    <property type="term" value="F:metal ion binding"/>
    <property type="evidence" value="ECO:0007669"/>
    <property type="project" value="UniProtKB-KW"/>
</dbReference>
<keyword evidence="4" id="KW-1185">Reference proteome</keyword>
<dbReference type="Pfam" id="PF00403">
    <property type="entry name" value="HMA"/>
    <property type="match status" value="1"/>
</dbReference>
<name>A0A6M8B797_9ACTO</name>
<dbReference type="Gene3D" id="3.30.70.100">
    <property type="match status" value="1"/>
</dbReference>
<reference evidence="3 4" key="1">
    <citation type="submission" date="2020-05" db="EMBL/GenBank/DDBJ databases">
        <title>Actinomyces sp. zg-325.</title>
        <authorList>
            <person name="Yang C."/>
        </authorList>
    </citation>
    <scope>NUCLEOTIDE SEQUENCE [LARGE SCALE GENOMIC DNA]</scope>
    <source>
        <strain evidence="4">zg-325</strain>
    </source>
</reference>
<evidence type="ECO:0000259" key="2">
    <source>
        <dbReference type="PROSITE" id="PS50846"/>
    </source>
</evidence>
<dbReference type="AlphaFoldDB" id="A0A6M8B797"/>
<accession>A0A6M8B797</accession>